<keyword evidence="2" id="KW-1185">Reference proteome</keyword>
<organism evidence="1 2">
    <name type="scientific">Saguinus oedipus</name>
    <name type="common">Cotton-top tamarin</name>
    <name type="synonym">Oedipomidas oedipus</name>
    <dbReference type="NCBI Taxonomy" id="9490"/>
    <lineage>
        <taxon>Eukaryota</taxon>
        <taxon>Metazoa</taxon>
        <taxon>Chordata</taxon>
        <taxon>Craniata</taxon>
        <taxon>Vertebrata</taxon>
        <taxon>Euteleostomi</taxon>
        <taxon>Mammalia</taxon>
        <taxon>Eutheria</taxon>
        <taxon>Euarchontoglires</taxon>
        <taxon>Primates</taxon>
        <taxon>Haplorrhini</taxon>
        <taxon>Platyrrhini</taxon>
        <taxon>Cebidae</taxon>
        <taxon>Callitrichinae</taxon>
        <taxon>Saguinus</taxon>
    </lineage>
</organism>
<evidence type="ECO:0000313" key="1">
    <source>
        <dbReference type="EMBL" id="KAK2119298.1"/>
    </source>
</evidence>
<proteinExistence type="predicted"/>
<dbReference type="EMBL" id="JASSZA010000001">
    <property type="protein sequence ID" value="KAK2119298.1"/>
    <property type="molecule type" value="Genomic_DNA"/>
</dbReference>
<dbReference type="Proteomes" id="UP001266305">
    <property type="component" value="Unassembled WGS sequence"/>
</dbReference>
<sequence>PTTSSCGRRVKVLLGGGILTELGCRNTKELRADSTVLFLKTSLQSTAGGTATGAPVFGGLLGALKKLAGEGFRLSLTLKRNR</sequence>
<comment type="caution">
    <text evidence="1">The sequence shown here is derived from an EMBL/GenBank/DDBJ whole genome shotgun (WGS) entry which is preliminary data.</text>
</comment>
<evidence type="ECO:0000313" key="2">
    <source>
        <dbReference type="Proteomes" id="UP001266305"/>
    </source>
</evidence>
<reference evidence="1 2" key="1">
    <citation type="submission" date="2023-05" db="EMBL/GenBank/DDBJ databases">
        <title>B98-5 Cell Line De Novo Hybrid Assembly: An Optical Mapping Approach.</title>
        <authorList>
            <person name="Kananen K."/>
            <person name="Auerbach J.A."/>
            <person name="Kautto E."/>
            <person name="Blachly J.S."/>
        </authorList>
    </citation>
    <scope>NUCLEOTIDE SEQUENCE [LARGE SCALE GENOMIC DNA]</scope>
    <source>
        <strain evidence="1">B95-8</strain>
        <tissue evidence="1">Cell line</tissue>
    </source>
</reference>
<feature type="non-terminal residue" evidence="1">
    <location>
        <position position="1"/>
    </location>
</feature>
<accession>A0ABQ9WCE7</accession>
<gene>
    <name evidence="1" type="ORF">P7K49_000684</name>
</gene>
<protein>
    <submittedName>
        <fullName evidence="1">Uncharacterized protein</fullName>
    </submittedName>
</protein>
<name>A0ABQ9WCE7_SAGOE</name>